<gene>
    <name evidence="2" type="ORF">CDEST_11764</name>
</gene>
<feature type="compositionally biased region" description="Basic and acidic residues" evidence="1">
    <location>
        <begin position="208"/>
        <end position="237"/>
    </location>
</feature>
<dbReference type="Proteomes" id="UP001322277">
    <property type="component" value="Chromosome 7"/>
</dbReference>
<feature type="compositionally biased region" description="Basic and acidic residues" evidence="1">
    <location>
        <begin position="35"/>
        <end position="48"/>
    </location>
</feature>
<sequence length="360" mass="41109">MSDIEVLSEFGARRRQEVLEAFSTVNRMHYTISRDDTAGDHSRQERTLGEWAEQTRRRRLPLFPSGHDGSEAKHERTPVGDAALVAHLGAGSLPDFVSSARRESPYQSRAQSRTTALSSARQTITSYRYEVFGDSSEDEAGSQTSLTDEDDFYNDTTSLPEDDDNVGFFESVSSSGKHEWGGEESATQANISSAEKPRLRQAGISYEKPSRDRQDDIRDRERVRRRREERDRQSEKLQTIREHLKSFKRISELASEEEIRQQEFMPLQDDLPVPPVPLPSPKRQLMTPNMRFDYQSRFGTGIDFPPPGLIREDTFKVRYATPPPDAAEKDSSRRSSKTKKRKTPLLADVPETDSITWHNE</sequence>
<dbReference type="EMBL" id="CP137311">
    <property type="protein sequence ID" value="WQF86750.1"/>
    <property type="molecule type" value="Genomic_DNA"/>
</dbReference>
<evidence type="ECO:0000256" key="1">
    <source>
        <dbReference type="SAM" id="MobiDB-lite"/>
    </source>
</evidence>
<feature type="compositionally biased region" description="Polar residues" evidence="1">
    <location>
        <begin position="105"/>
        <end position="126"/>
    </location>
</feature>
<protein>
    <submittedName>
        <fullName evidence="2">Uncharacterized protein</fullName>
    </submittedName>
</protein>
<dbReference type="KEGG" id="cdet:87948264"/>
<feature type="region of interest" description="Disordered" evidence="1">
    <location>
        <begin position="264"/>
        <end position="360"/>
    </location>
</feature>
<organism evidence="2 3">
    <name type="scientific">Colletotrichum destructivum</name>
    <dbReference type="NCBI Taxonomy" id="34406"/>
    <lineage>
        <taxon>Eukaryota</taxon>
        <taxon>Fungi</taxon>
        <taxon>Dikarya</taxon>
        <taxon>Ascomycota</taxon>
        <taxon>Pezizomycotina</taxon>
        <taxon>Sordariomycetes</taxon>
        <taxon>Hypocreomycetidae</taxon>
        <taxon>Glomerellales</taxon>
        <taxon>Glomerellaceae</taxon>
        <taxon>Colletotrichum</taxon>
        <taxon>Colletotrichum destructivum species complex</taxon>
    </lineage>
</organism>
<proteinExistence type="predicted"/>
<feature type="region of interest" description="Disordered" evidence="1">
    <location>
        <begin position="99"/>
        <end position="237"/>
    </location>
</feature>
<dbReference type="RefSeq" id="XP_062783971.1">
    <property type="nucleotide sequence ID" value="XM_062927920.1"/>
</dbReference>
<feature type="region of interest" description="Disordered" evidence="1">
    <location>
        <begin position="35"/>
        <end position="77"/>
    </location>
</feature>
<evidence type="ECO:0000313" key="2">
    <source>
        <dbReference type="EMBL" id="WQF86750.1"/>
    </source>
</evidence>
<accession>A0AAX4IU63</accession>
<feature type="compositionally biased region" description="Basic residues" evidence="1">
    <location>
        <begin position="334"/>
        <end position="343"/>
    </location>
</feature>
<dbReference type="GeneID" id="87948264"/>
<reference evidence="3" key="1">
    <citation type="journal article" date="2023" name="bioRxiv">
        <title>Complete genome of the Medicago anthracnose fungus, Colletotrichum destructivum, reveals a mini-chromosome-like region within a core chromosome.</title>
        <authorList>
            <person name="Lapalu N."/>
            <person name="Simon A."/>
            <person name="Lu A."/>
            <person name="Plaumann P.-L."/>
            <person name="Amselem J."/>
            <person name="Pigne S."/>
            <person name="Auger A."/>
            <person name="Koch C."/>
            <person name="Dallery J.-F."/>
            <person name="O'Connell R.J."/>
        </authorList>
    </citation>
    <scope>NUCLEOTIDE SEQUENCE [LARGE SCALE GENOMIC DNA]</scope>
    <source>
        <strain evidence="3">CBS 520.97</strain>
    </source>
</reference>
<dbReference type="AlphaFoldDB" id="A0AAX4IU63"/>
<feature type="compositionally biased region" description="Basic and acidic residues" evidence="1">
    <location>
        <begin position="68"/>
        <end position="77"/>
    </location>
</feature>
<keyword evidence="3" id="KW-1185">Reference proteome</keyword>
<evidence type="ECO:0000313" key="3">
    <source>
        <dbReference type="Proteomes" id="UP001322277"/>
    </source>
</evidence>
<name>A0AAX4IU63_9PEZI</name>